<keyword evidence="2" id="KW-1185">Reference proteome</keyword>
<name>A0ABS0T8W7_9STAP</name>
<reference evidence="1 2" key="1">
    <citation type="submission" date="2020-04" db="EMBL/GenBank/DDBJ databases">
        <title>Staphylococcus species from domestic dog.</title>
        <authorList>
            <person name="Paterson G.K."/>
        </authorList>
    </citation>
    <scope>NUCLEOTIDE SEQUENCE [LARGE SCALE GENOMIC DNA]</scope>
    <source>
        <strain evidence="1 2">H16/1A</strain>
    </source>
</reference>
<evidence type="ECO:0008006" key="3">
    <source>
        <dbReference type="Google" id="ProtNLM"/>
    </source>
</evidence>
<accession>A0ABS0T8W7</accession>
<dbReference type="RefSeq" id="WP_198617974.1">
    <property type="nucleotide sequence ID" value="NZ_JABANU010000013.1"/>
</dbReference>
<evidence type="ECO:0000313" key="2">
    <source>
        <dbReference type="Proteomes" id="UP000751852"/>
    </source>
</evidence>
<gene>
    <name evidence="1" type="ORF">HHH54_06205</name>
</gene>
<organism evidence="1 2">
    <name type="scientific">Staphylococcus canis</name>
    <dbReference type="NCBI Taxonomy" id="2724942"/>
    <lineage>
        <taxon>Bacteria</taxon>
        <taxon>Bacillati</taxon>
        <taxon>Bacillota</taxon>
        <taxon>Bacilli</taxon>
        <taxon>Bacillales</taxon>
        <taxon>Staphylococcaceae</taxon>
        <taxon>Staphylococcus</taxon>
    </lineage>
</organism>
<dbReference type="EMBL" id="JABANU010000013">
    <property type="protein sequence ID" value="MBI5975194.1"/>
    <property type="molecule type" value="Genomic_DNA"/>
</dbReference>
<dbReference type="Proteomes" id="UP000751852">
    <property type="component" value="Unassembled WGS sequence"/>
</dbReference>
<sequence length="69" mass="8375">MVDMADIVKTSRIYKDMSPEEKLKYEDEFVKRIKETNLSVHDIDLEEELISFFRFVVDLVHYMDKKDEE</sequence>
<protein>
    <recommendedName>
        <fullName evidence="3">Phage protein</fullName>
    </recommendedName>
</protein>
<proteinExistence type="predicted"/>
<comment type="caution">
    <text evidence="1">The sequence shown here is derived from an EMBL/GenBank/DDBJ whole genome shotgun (WGS) entry which is preliminary data.</text>
</comment>
<evidence type="ECO:0000313" key="1">
    <source>
        <dbReference type="EMBL" id="MBI5975194.1"/>
    </source>
</evidence>